<dbReference type="Pfam" id="PF18962">
    <property type="entry name" value="Por_Secre_tail"/>
    <property type="match status" value="1"/>
</dbReference>
<dbReference type="InterPro" id="IPR026444">
    <property type="entry name" value="Secre_tail"/>
</dbReference>
<dbReference type="InterPro" id="IPR013783">
    <property type="entry name" value="Ig-like_fold"/>
</dbReference>
<sequence length="636" mass="65727">MFSSLQTQLKRASRLLPVALLPVLAHAQTFNYTPTNAQNVAGTYTDLGTTGAAIATANTDDDNSAAQNIGFTFNYNGAAFTQFVLNTNGFIRLGAAAPSAAALFLQESTTPTIPDPISSTNPANVNIIAPFNMDLAAGTAAGGTEYRVATTGTAPNRVCTIQWKNVSDKTALYDLQYSSISFQVKLYETTNNVEFVYNTATQGPNADDYRFAVVGLKGSSSANGQTVLVNKTGPGTTLWSAATFITGFYTNATGAFNYSGNVRPDAGRTYRFTPTVVYANDLSVQTIYTLGTVSSYASPVVVSAVIKNVGSAASTARNATLTVSGATTYTTTQAIPAIAANASTTITFTAYPVTAATGTNTVTVAVPADDAAGNNTASTQQTLSAGTLSYTNPAVTTFAGGFGSNSTTVNTATFYSKYTTNAASSSVSAVTPTFIGTATASNNYQVLILSAASNGNPGTVLYTSPARVRPLAGGDDVVSIPNIAVSGTFFVAVRQLSTSNFGLAYQDETPLRVGTFFASNDGIAFTDLSVAGTSFRPALSVTLSTLSGTRNDALAATMNLYPNPAHQSFQLTVPAGLHAATATLSNALGQVVLTRQLSLPTAGGTTEFNVSSFAPGIYTLTLKTGNDLVVKRVVVE</sequence>
<name>A0ABY4BD62_9BACT</name>
<feature type="domain" description="CARDB" evidence="2">
    <location>
        <begin position="280"/>
        <end position="369"/>
    </location>
</feature>
<evidence type="ECO:0000259" key="2">
    <source>
        <dbReference type="Pfam" id="PF07705"/>
    </source>
</evidence>
<protein>
    <submittedName>
        <fullName evidence="4">T9SS type A sorting domain-containing protein</fullName>
    </submittedName>
</protein>
<dbReference type="Gene3D" id="2.60.40.10">
    <property type="entry name" value="Immunoglobulins"/>
    <property type="match status" value="1"/>
</dbReference>
<evidence type="ECO:0000313" key="5">
    <source>
        <dbReference type="Proteomes" id="UP000831390"/>
    </source>
</evidence>
<gene>
    <name evidence="4" type="ORF">MTP16_08780</name>
</gene>
<evidence type="ECO:0000313" key="4">
    <source>
        <dbReference type="EMBL" id="UOE35728.1"/>
    </source>
</evidence>
<evidence type="ECO:0000256" key="1">
    <source>
        <dbReference type="SAM" id="SignalP"/>
    </source>
</evidence>
<dbReference type="Pfam" id="PF07705">
    <property type="entry name" value="CARDB"/>
    <property type="match status" value="1"/>
</dbReference>
<dbReference type="NCBIfam" id="TIGR04183">
    <property type="entry name" value="Por_Secre_tail"/>
    <property type="match status" value="1"/>
</dbReference>
<accession>A0ABY4BD62</accession>
<keyword evidence="5" id="KW-1185">Reference proteome</keyword>
<dbReference type="Proteomes" id="UP000831390">
    <property type="component" value="Chromosome"/>
</dbReference>
<dbReference type="EMBL" id="CP094534">
    <property type="protein sequence ID" value="UOE35728.1"/>
    <property type="molecule type" value="Genomic_DNA"/>
</dbReference>
<organism evidence="4 5">
    <name type="scientific">Hymenobacter monticola</name>
    <dbReference type="NCBI Taxonomy" id="1705399"/>
    <lineage>
        <taxon>Bacteria</taxon>
        <taxon>Pseudomonadati</taxon>
        <taxon>Bacteroidota</taxon>
        <taxon>Cytophagia</taxon>
        <taxon>Cytophagales</taxon>
        <taxon>Hymenobacteraceae</taxon>
        <taxon>Hymenobacter</taxon>
    </lineage>
</organism>
<keyword evidence="1" id="KW-0732">Signal</keyword>
<feature type="signal peptide" evidence="1">
    <location>
        <begin position="1"/>
        <end position="27"/>
    </location>
</feature>
<proteinExistence type="predicted"/>
<reference evidence="4 5" key="1">
    <citation type="submission" date="2022-03" db="EMBL/GenBank/DDBJ databases">
        <title>Hymenobactersp. isolated from the air.</title>
        <authorList>
            <person name="Won M."/>
            <person name="Kwon S.-W."/>
        </authorList>
    </citation>
    <scope>NUCLEOTIDE SEQUENCE [LARGE SCALE GENOMIC DNA]</scope>
    <source>
        <strain evidence="4 5">KACC 22596</strain>
    </source>
</reference>
<feature type="domain" description="Secretion system C-terminal sorting" evidence="3">
    <location>
        <begin position="560"/>
        <end position="635"/>
    </location>
</feature>
<feature type="chain" id="PRO_5046839728" evidence="1">
    <location>
        <begin position="28"/>
        <end position="636"/>
    </location>
</feature>
<dbReference type="RefSeq" id="WP_243518355.1">
    <property type="nucleotide sequence ID" value="NZ_CP094534.1"/>
</dbReference>
<evidence type="ECO:0000259" key="3">
    <source>
        <dbReference type="Pfam" id="PF18962"/>
    </source>
</evidence>
<dbReference type="InterPro" id="IPR011635">
    <property type="entry name" value="CARDB"/>
</dbReference>